<dbReference type="PANTHER" id="PTHR19959:SF119">
    <property type="entry name" value="FUNGAL LIPASE-LIKE DOMAIN-CONTAINING PROTEIN"/>
    <property type="match status" value="1"/>
</dbReference>
<evidence type="ECO:0000259" key="1">
    <source>
        <dbReference type="Pfam" id="PF12770"/>
    </source>
</evidence>
<dbReference type="Proteomes" id="UP001219525">
    <property type="component" value="Unassembled WGS sequence"/>
</dbReference>
<accession>A0AAD6Y929</accession>
<feature type="domain" description="CHAT" evidence="1">
    <location>
        <begin position="750"/>
        <end position="1034"/>
    </location>
</feature>
<keyword evidence="3" id="KW-1185">Reference proteome</keyword>
<protein>
    <submittedName>
        <fullName evidence="2">CHAT domain-containing protein</fullName>
    </submittedName>
</protein>
<reference evidence="2" key="1">
    <citation type="submission" date="2023-03" db="EMBL/GenBank/DDBJ databases">
        <title>Massive genome expansion in bonnet fungi (Mycena s.s.) driven by repeated elements and novel gene families across ecological guilds.</title>
        <authorList>
            <consortium name="Lawrence Berkeley National Laboratory"/>
            <person name="Harder C.B."/>
            <person name="Miyauchi S."/>
            <person name="Viragh M."/>
            <person name="Kuo A."/>
            <person name="Thoen E."/>
            <person name="Andreopoulos B."/>
            <person name="Lu D."/>
            <person name="Skrede I."/>
            <person name="Drula E."/>
            <person name="Henrissat B."/>
            <person name="Morin E."/>
            <person name="Kohler A."/>
            <person name="Barry K."/>
            <person name="LaButti K."/>
            <person name="Morin E."/>
            <person name="Salamov A."/>
            <person name="Lipzen A."/>
            <person name="Mereny Z."/>
            <person name="Hegedus B."/>
            <person name="Baldrian P."/>
            <person name="Stursova M."/>
            <person name="Weitz H."/>
            <person name="Taylor A."/>
            <person name="Grigoriev I.V."/>
            <person name="Nagy L.G."/>
            <person name="Martin F."/>
            <person name="Kauserud H."/>
        </authorList>
    </citation>
    <scope>NUCLEOTIDE SEQUENCE</scope>
    <source>
        <strain evidence="2">9144</strain>
    </source>
</reference>
<dbReference type="AlphaFoldDB" id="A0AAD6Y929"/>
<comment type="caution">
    <text evidence="2">The sequence shown here is derived from an EMBL/GenBank/DDBJ whole genome shotgun (WGS) entry which is preliminary data.</text>
</comment>
<gene>
    <name evidence="2" type="ORF">GGX14DRAFT_365625</name>
</gene>
<dbReference type="SUPFAM" id="SSF48452">
    <property type="entry name" value="TPR-like"/>
    <property type="match status" value="1"/>
</dbReference>
<name>A0AAD6Y929_9AGAR</name>
<organism evidence="2 3">
    <name type="scientific">Mycena pura</name>
    <dbReference type="NCBI Taxonomy" id="153505"/>
    <lineage>
        <taxon>Eukaryota</taxon>
        <taxon>Fungi</taxon>
        <taxon>Dikarya</taxon>
        <taxon>Basidiomycota</taxon>
        <taxon>Agaricomycotina</taxon>
        <taxon>Agaricomycetes</taxon>
        <taxon>Agaricomycetidae</taxon>
        <taxon>Agaricales</taxon>
        <taxon>Marasmiineae</taxon>
        <taxon>Mycenaceae</taxon>
        <taxon>Mycena</taxon>
    </lineage>
</organism>
<proteinExistence type="predicted"/>
<sequence length="1035" mass="113601">MHERILLSWPSNNVRAQLLNILGDILLQSYKRSGTVDDLNQAVCAYNDAVRDDPGYVFYVADLGNSLLRRFERLGSLLDIHQSIMILEAAVNCHADKASLSNVVISARLGDLSDINKSVSMFEDAVKLTPDGHPDKPSRLNNLGNSLLRRFERLGDLSDINKSVLMFEDAVKLTPDGHPDKPGWLNNLGYSLLRRFERLGDLSDINKSVLMFEDAVQLTPDGHPDKPSRLNSLGNSLLRRFERLDDVSDINKSVLMFEDAVQLTPDGHPDTPSRLNNLGNSLLGRFDRLGDLSAINKSVLLFEEAVQLTPDGHPDKPGWLINLGNSLLGRFQWLGDLSDIIKSVLIFEEAVKLTPDGHPDKPGWLCNLGNSLLGRFERLGDLSDINKSVLMFEDAVKLTPDGHPDKPSRLTNLGNSLVGRFERLGDLSDINKSVLMFADAAKLTPDGHPDKPSRLNNLGNSLAHHFKRSGDLSDINKSVLMLEEALKLTPDGHPDEPSRLINLGNSLLRRFEHLHDPEDSRQLILHFTSAACSTTGPANIRFNAAKQWAKHAHIHQPSSLLHAYNIAIELLPELAWLGLSITDRHHLLSQAGQVVRDAASAALAVHDYQKAVEMSHSGLANQLVSLSTALETAGTRSNSVTDNTKPQSLQTIANQSHDLALQRNRVLQQIRELPGFERFLLSKPISELVPAAKKGPVAIINISEYGCDALILLPGLLDEVIHVPLCDFTIREAETLAQSLARIDTFSHILSELWFKIVQPVLNALGIMTPVSQDLGRIWWCATGPLAFLPIHAAGLYGKDETFGSKLSDFLISSYTPSLTDLIQGYRPQSESQAGLQLLAVTQPLANGQSYIPGTHEEIKCIEQHAEGKVPVLWLDKDDATVGNVERGIKESRWVHFACHGVQSASPTESALLLAGSSRLTLSNIINLSLPNADLAFLSACQTATGSKDLQDESVHLAAGMLLAGYRGVIGTMWSIMDNDAPHVAGDVYAHLLKTSPPDPTRAAEALHLAVRKLREQSGGKKSFLHWVPFIHFGV</sequence>
<dbReference type="Pfam" id="PF12770">
    <property type="entry name" value="CHAT"/>
    <property type="match status" value="1"/>
</dbReference>
<dbReference type="Gene3D" id="1.25.40.10">
    <property type="entry name" value="Tetratricopeptide repeat domain"/>
    <property type="match status" value="3"/>
</dbReference>
<dbReference type="PANTHER" id="PTHR19959">
    <property type="entry name" value="KINESIN LIGHT CHAIN"/>
    <property type="match status" value="1"/>
</dbReference>
<evidence type="ECO:0000313" key="3">
    <source>
        <dbReference type="Proteomes" id="UP001219525"/>
    </source>
</evidence>
<dbReference type="InterPro" id="IPR011990">
    <property type="entry name" value="TPR-like_helical_dom_sf"/>
</dbReference>
<evidence type="ECO:0000313" key="2">
    <source>
        <dbReference type="EMBL" id="KAJ7208178.1"/>
    </source>
</evidence>
<dbReference type="EMBL" id="JARJCW010000034">
    <property type="protein sequence ID" value="KAJ7208178.1"/>
    <property type="molecule type" value="Genomic_DNA"/>
</dbReference>
<dbReference type="InterPro" id="IPR024983">
    <property type="entry name" value="CHAT_dom"/>
</dbReference>